<dbReference type="GO" id="GO:0016878">
    <property type="term" value="F:acid-thiol ligase activity"/>
    <property type="evidence" value="ECO:0007669"/>
    <property type="project" value="UniProtKB-ARBA"/>
</dbReference>
<dbReference type="Gene3D" id="3.40.50.12780">
    <property type="entry name" value="N-terminal domain of ligase-like"/>
    <property type="match status" value="1"/>
</dbReference>
<dbReference type="SUPFAM" id="SSF56801">
    <property type="entry name" value="Acetyl-CoA synthetase-like"/>
    <property type="match status" value="1"/>
</dbReference>
<dbReference type="PANTHER" id="PTHR43767">
    <property type="entry name" value="LONG-CHAIN-FATTY-ACID--COA LIGASE"/>
    <property type="match status" value="1"/>
</dbReference>
<name>A0A5C9A0J2_9GAMM</name>
<keyword evidence="4" id="KW-1185">Reference proteome</keyword>
<dbReference type="InterPro" id="IPR050237">
    <property type="entry name" value="ATP-dep_AMP-bd_enzyme"/>
</dbReference>
<proteinExistence type="predicted"/>
<feature type="domain" description="AMP-dependent synthetase/ligase" evidence="1">
    <location>
        <begin position="63"/>
        <end position="393"/>
    </location>
</feature>
<dbReference type="InterPro" id="IPR045851">
    <property type="entry name" value="AMP-bd_C_sf"/>
</dbReference>
<dbReference type="AlphaFoldDB" id="A0A5C9A0J2"/>
<organism evidence="3 4">
    <name type="scientific">Parahaliea aestuarii</name>
    <dbReference type="NCBI Taxonomy" id="1852021"/>
    <lineage>
        <taxon>Bacteria</taxon>
        <taxon>Pseudomonadati</taxon>
        <taxon>Pseudomonadota</taxon>
        <taxon>Gammaproteobacteria</taxon>
        <taxon>Cellvibrionales</taxon>
        <taxon>Halieaceae</taxon>
        <taxon>Parahaliea</taxon>
    </lineage>
</organism>
<dbReference type="EMBL" id="VRYZ01000002">
    <property type="protein sequence ID" value="TXS93117.1"/>
    <property type="molecule type" value="Genomic_DNA"/>
</dbReference>
<protein>
    <submittedName>
        <fullName evidence="3">AMP-binding protein</fullName>
    </submittedName>
</protein>
<evidence type="ECO:0000313" key="3">
    <source>
        <dbReference type="EMBL" id="TXS93117.1"/>
    </source>
</evidence>
<dbReference type="Pfam" id="PF00501">
    <property type="entry name" value="AMP-binding"/>
    <property type="match status" value="1"/>
</dbReference>
<evidence type="ECO:0000259" key="2">
    <source>
        <dbReference type="Pfam" id="PF13193"/>
    </source>
</evidence>
<dbReference type="OrthoDB" id="9803968at2"/>
<accession>A0A5C9A0J2</accession>
<dbReference type="InterPro" id="IPR042099">
    <property type="entry name" value="ANL_N_sf"/>
</dbReference>
<comment type="caution">
    <text evidence="3">The sequence shown here is derived from an EMBL/GenBank/DDBJ whole genome shotgun (WGS) entry which is preliminary data.</text>
</comment>
<dbReference type="Proteomes" id="UP000321933">
    <property type="component" value="Unassembled WGS sequence"/>
</dbReference>
<sequence length="539" mass="59019">MLIDDQTLHLPIGKVNGCRSKRFNWFKSRDVQTAAKDRIIQKNKRRHFVVSEALWTPGRALYEYARQRPDETVLLCAGDDGHTRSLTRRELDEWSSRLAHRLQASGAARGQLVAIVLPTCIEHMVAVFAAYKAGATPFPVSNGMPPTERDAMLALAAPVCIISDQADLQGITRKDMAALDDFPASLPAAEVPNPVKAVGSGGSTGKPKLIVTPGDFAYPEGQHPMAALLRIGSTDLKYSPGPLYHNGPLLFSIITLYIGGRVLLNERFRAPRALELIEQYRPTVLNLVPTMMQRMLREADMPAHDLSSVNLVWHLAAPCPEWAKLGFIEQFGGERILELWAATESTGLTVIDGNDWLAHRGSVGQGVMTEFRIVDEAGRELPPGEVGEIFSRFLGMGPQYEYRGADPLRQLPGGFTSVGDMGYLDADGYLYLSDRRTDMIISGGANIFPAEIEAVISEHPGVRDVAVIGLKDSDLGRRVHAVVEALDTANPPDMEALAARCAAALARYKVPRGFELVEALPRNEAGKIRRSTLRDERGG</sequence>
<dbReference type="InterPro" id="IPR000873">
    <property type="entry name" value="AMP-dep_synth/lig_dom"/>
</dbReference>
<reference evidence="3 4" key="1">
    <citation type="submission" date="2019-08" db="EMBL/GenBank/DDBJ databases">
        <title>Parahaliea maris sp. nov., isolated from the surface seawater.</title>
        <authorList>
            <person name="Liu Y."/>
        </authorList>
    </citation>
    <scope>NUCLEOTIDE SEQUENCE [LARGE SCALE GENOMIC DNA]</scope>
    <source>
        <strain evidence="3 4">S2-26</strain>
    </source>
</reference>
<evidence type="ECO:0000259" key="1">
    <source>
        <dbReference type="Pfam" id="PF00501"/>
    </source>
</evidence>
<evidence type="ECO:0000313" key="4">
    <source>
        <dbReference type="Proteomes" id="UP000321933"/>
    </source>
</evidence>
<dbReference type="Pfam" id="PF13193">
    <property type="entry name" value="AMP-binding_C"/>
    <property type="match status" value="1"/>
</dbReference>
<gene>
    <name evidence="3" type="ORF">FVW59_04455</name>
</gene>
<feature type="domain" description="AMP-binding enzyme C-terminal" evidence="2">
    <location>
        <begin position="451"/>
        <end position="527"/>
    </location>
</feature>
<dbReference type="PANTHER" id="PTHR43767:SF1">
    <property type="entry name" value="NONRIBOSOMAL PEPTIDE SYNTHASE PES1 (EUROFUNG)-RELATED"/>
    <property type="match status" value="1"/>
</dbReference>
<dbReference type="Gene3D" id="3.30.300.30">
    <property type="match status" value="1"/>
</dbReference>
<dbReference type="InterPro" id="IPR025110">
    <property type="entry name" value="AMP-bd_C"/>
</dbReference>